<name>R9PG40_AGAAL</name>
<evidence type="ECO:0000313" key="3">
    <source>
        <dbReference type="Proteomes" id="UP000014461"/>
    </source>
</evidence>
<dbReference type="AlphaFoldDB" id="R9PG40"/>
<proteinExistence type="predicted"/>
<dbReference type="PANTHER" id="PTHR38043">
    <property type="entry name" value="PROTEIN HEMX"/>
    <property type="match status" value="1"/>
</dbReference>
<evidence type="ECO:0000313" key="2">
    <source>
        <dbReference type="EMBL" id="GAD00307.1"/>
    </source>
</evidence>
<feature type="coiled-coil region" evidence="1">
    <location>
        <begin position="24"/>
        <end position="97"/>
    </location>
</feature>
<protein>
    <submittedName>
        <fullName evidence="2">Uncharacterized protein</fullName>
    </submittedName>
</protein>
<keyword evidence="1" id="KW-0175">Coiled coil</keyword>
<gene>
    <name evidence="2" type="ORF">AALB_0387</name>
</gene>
<comment type="caution">
    <text evidence="2">The sequence shown here is derived from an EMBL/GenBank/DDBJ whole genome shotgun (WGS) entry which is preliminary data.</text>
</comment>
<dbReference type="PANTHER" id="PTHR38043:SF1">
    <property type="entry name" value="PROTEIN HEMX"/>
    <property type="match status" value="1"/>
</dbReference>
<keyword evidence="3" id="KW-1185">Reference proteome</keyword>
<evidence type="ECO:0000256" key="1">
    <source>
        <dbReference type="SAM" id="Coils"/>
    </source>
</evidence>
<dbReference type="EMBL" id="BARX01000002">
    <property type="protein sequence ID" value="GAD00307.1"/>
    <property type="molecule type" value="Genomic_DNA"/>
</dbReference>
<reference evidence="2" key="1">
    <citation type="journal article" date="2013" name="Genome Announc.">
        <title>Draft Genome Sequence of Agarivorans albus Strain MKT 106T, an Agarolytic Marine Bacterium.</title>
        <authorList>
            <person name="Yasuike M."/>
            <person name="Nakamura Y."/>
            <person name="Kai W."/>
            <person name="Fujiwara A."/>
            <person name="Fukui Y."/>
            <person name="Satomi M."/>
            <person name="Sano M."/>
        </authorList>
    </citation>
    <scope>NUCLEOTIDE SEQUENCE [LARGE SCALE GENOMIC DNA]</scope>
</reference>
<dbReference type="Proteomes" id="UP000014461">
    <property type="component" value="Unassembled WGS sequence"/>
</dbReference>
<dbReference type="InterPro" id="IPR007470">
    <property type="entry name" value="HemX"/>
</dbReference>
<dbReference type="Pfam" id="PF04375">
    <property type="entry name" value="HemX"/>
    <property type="match status" value="1"/>
</dbReference>
<accession>R9PG40</accession>
<dbReference type="STRING" id="1331007.AALB_0387"/>
<sequence>MAIIAIILSLSIAVGLYWHGHQFREHADTQLQLLKTTLQAKEQNLISAQASSNNQISELSQSVAGQNQAMAALQAQLELTEQNRKTIERQLALLNIKDANHWRLNEANYLLQLAAYKLWLEQDPVTAIALLTEADNSINNADDPHLLPLRRAINTDVQLLKSIPLVDKEGIAFRLEGILQQAESLQLAEIELPEAVAAQDNQLSADSADWQDNLAKSWRKFSENFITVRRRDGQVEALIEPQHAWYLKENLKLQLQQAEQALFRSQGELFKAKLQRAEQWVSEFFIQNSQAQAMIEDLKQLQQLEIVDKLPEQLSSLGAAEQAIKERQQRLLPSLEGAE</sequence>
<organism evidence="2 3">
    <name type="scientific">Agarivorans albus MKT 106</name>
    <dbReference type="NCBI Taxonomy" id="1331007"/>
    <lineage>
        <taxon>Bacteria</taxon>
        <taxon>Pseudomonadati</taxon>
        <taxon>Pseudomonadota</taxon>
        <taxon>Gammaproteobacteria</taxon>
        <taxon>Alteromonadales</taxon>
        <taxon>Alteromonadaceae</taxon>
        <taxon>Agarivorans</taxon>
    </lineage>
</organism>